<evidence type="ECO:0000259" key="2">
    <source>
        <dbReference type="PROSITE" id="PS50222"/>
    </source>
</evidence>
<dbReference type="EMBL" id="CAJFDH010000004">
    <property type="protein sequence ID" value="CAD5218978.1"/>
    <property type="molecule type" value="Genomic_DNA"/>
</dbReference>
<dbReference type="AlphaFoldDB" id="A0A811KTQ3"/>
<evidence type="ECO:0000256" key="1">
    <source>
        <dbReference type="ARBA" id="ARBA00022837"/>
    </source>
</evidence>
<reference evidence="3" key="1">
    <citation type="submission" date="2020-09" db="EMBL/GenBank/DDBJ databases">
        <authorList>
            <person name="Kikuchi T."/>
        </authorList>
    </citation>
    <scope>NUCLEOTIDE SEQUENCE</scope>
    <source>
        <strain evidence="3">SH1</strain>
    </source>
</reference>
<name>A0A811KTQ3_9BILA</name>
<protein>
    <recommendedName>
        <fullName evidence="2">EF-hand domain-containing protein</fullName>
    </recommendedName>
</protein>
<dbReference type="PROSITE" id="PS50222">
    <property type="entry name" value="EF_HAND_2"/>
    <property type="match status" value="1"/>
</dbReference>
<dbReference type="Proteomes" id="UP000614601">
    <property type="component" value="Unassembled WGS sequence"/>
</dbReference>
<dbReference type="Gene3D" id="1.10.238.10">
    <property type="entry name" value="EF-hand"/>
    <property type="match status" value="1"/>
</dbReference>
<accession>A0A811KTQ3</accession>
<dbReference type="GO" id="GO:0005509">
    <property type="term" value="F:calcium ion binding"/>
    <property type="evidence" value="ECO:0007669"/>
    <property type="project" value="InterPro"/>
</dbReference>
<dbReference type="InterPro" id="IPR011992">
    <property type="entry name" value="EF-hand-dom_pair"/>
</dbReference>
<feature type="domain" description="EF-hand" evidence="2">
    <location>
        <begin position="42"/>
        <end position="68"/>
    </location>
</feature>
<dbReference type="SUPFAM" id="SSF47473">
    <property type="entry name" value="EF-hand"/>
    <property type="match status" value="1"/>
</dbReference>
<sequence length="93" mass="11393">MEKLNPRLSEFLRIDSNNDNQLTFSEFILSDRPFIESQSRYFHELDLNNDGRITRGEFENYFRKHDEEERQQRIQTDQFLKNLLGHSYTYGLW</sequence>
<evidence type="ECO:0000313" key="3">
    <source>
        <dbReference type="EMBL" id="CAD5218978.1"/>
    </source>
</evidence>
<dbReference type="Pfam" id="PF13202">
    <property type="entry name" value="EF-hand_5"/>
    <property type="match status" value="1"/>
</dbReference>
<organism evidence="3 4">
    <name type="scientific">Bursaphelenchus okinawaensis</name>
    <dbReference type="NCBI Taxonomy" id="465554"/>
    <lineage>
        <taxon>Eukaryota</taxon>
        <taxon>Metazoa</taxon>
        <taxon>Ecdysozoa</taxon>
        <taxon>Nematoda</taxon>
        <taxon>Chromadorea</taxon>
        <taxon>Rhabditida</taxon>
        <taxon>Tylenchina</taxon>
        <taxon>Tylenchomorpha</taxon>
        <taxon>Aphelenchoidea</taxon>
        <taxon>Aphelenchoididae</taxon>
        <taxon>Bursaphelenchus</taxon>
    </lineage>
</organism>
<comment type="caution">
    <text evidence="3">The sequence shown here is derived from an EMBL/GenBank/DDBJ whole genome shotgun (WGS) entry which is preliminary data.</text>
</comment>
<keyword evidence="4" id="KW-1185">Reference proteome</keyword>
<dbReference type="PROSITE" id="PS00018">
    <property type="entry name" value="EF_HAND_1"/>
    <property type="match status" value="2"/>
</dbReference>
<dbReference type="InterPro" id="IPR018247">
    <property type="entry name" value="EF_Hand_1_Ca_BS"/>
</dbReference>
<dbReference type="Pfam" id="PF13405">
    <property type="entry name" value="EF-hand_6"/>
    <property type="match status" value="1"/>
</dbReference>
<dbReference type="OrthoDB" id="2122982at2759"/>
<dbReference type="InterPro" id="IPR002048">
    <property type="entry name" value="EF_hand_dom"/>
</dbReference>
<keyword evidence="1" id="KW-0106">Calcium</keyword>
<proteinExistence type="predicted"/>
<evidence type="ECO:0000313" key="4">
    <source>
        <dbReference type="Proteomes" id="UP000614601"/>
    </source>
</evidence>
<dbReference type="EMBL" id="CAJFCW020000004">
    <property type="protein sequence ID" value="CAG9112241.1"/>
    <property type="molecule type" value="Genomic_DNA"/>
</dbReference>
<gene>
    <name evidence="3" type="ORF">BOKJ2_LOCUS8188</name>
</gene>
<dbReference type="Proteomes" id="UP000783686">
    <property type="component" value="Unassembled WGS sequence"/>
</dbReference>